<keyword evidence="2" id="KW-1185">Reference proteome</keyword>
<accession>A0A3B6B663</accession>
<proteinExistence type="predicted"/>
<dbReference type="EnsemblPlants" id="TraesCS2A02G486800.1">
    <property type="protein sequence ID" value="TraesCS2A02G486800.1"/>
    <property type="gene ID" value="TraesCS2A02G486800"/>
</dbReference>
<organism evidence="1">
    <name type="scientific">Triticum aestivum</name>
    <name type="common">Wheat</name>
    <dbReference type="NCBI Taxonomy" id="4565"/>
    <lineage>
        <taxon>Eukaryota</taxon>
        <taxon>Viridiplantae</taxon>
        <taxon>Streptophyta</taxon>
        <taxon>Embryophyta</taxon>
        <taxon>Tracheophyta</taxon>
        <taxon>Spermatophyta</taxon>
        <taxon>Magnoliopsida</taxon>
        <taxon>Liliopsida</taxon>
        <taxon>Poales</taxon>
        <taxon>Poaceae</taxon>
        <taxon>BOP clade</taxon>
        <taxon>Pooideae</taxon>
        <taxon>Triticodae</taxon>
        <taxon>Triticeae</taxon>
        <taxon>Triticinae</taxon>
        <taxon>Triticum</taxon>
    </lineage>
</organism>
<dbReference type="Gramene" id="TraesROB_scaffold_076221_01G000100.1">
    <property type="protein sequence ID" value="TraesROB_scaffold_076221_01G000100.1"/>
    <property type="gene ID" value="TraesROB_scaffold_076221_01G000100"/>
</dbReference>
<evidence type="ECO:0000313" key="2">
    <source>
        <dbReference type="Proteomes" id="UP000019116"/>
    </source>
</evidence>
<dbReference type="Gramene" id="TraesCS2A02G486800.1">
    <property type="protein sequence ID" value="TraesCS2A02G486800.1"/>
    <property type="gene ID" value="TraesCS2A02G486800"/>
</dbReference>
<name>A0A3B6B663_WHEAT</name>
<dbReference type="AlphaFoldDB" id="A0A3B6B663"/>
<protein>
    <submittedName>
        <fullName evidence="1">Uncharacterized protein</fullName>
    </submittedName>
</protein>
<sequence>MEHFFLVNHPDHHLKYQECKLILFPTTKCWLPRKKERRYTNVVFQGASGTSYVRMNHQLKGVIGKKFVECNGKAKNNTPWRSNSKIRQEQIRRNKFATAYGFFVDPFPVGSDHTCEGNQVGLDAPFIRNVDENYPSSPAANYSMITAVNIDKSTSIGGVLTTFEEVVIMVVVVEEVVGAGGIITEQAPSSP</sequence>
<dbReference type="OMA" id="MITAVNI"/>
<dbReference type="Gramene" id="TraesCS2A03G1137700.1">
    <property type="protein sequence ID" value="TraesCS2A03G1137700.1.CDS"/>
    <property type="gene ID" value="TraesCS2A03G1137700"/>
</dbReference>
<reference evidence="1" key="1">
    <citation type="submission" date="2018-08" db="EMBL/GenBank/DDBJ databases">
        <authorList>
            <person name="Rossello M."/>
        </authorList>
    </citation>
    <scope>NUCLEOTIDE SEQUENCE [LARGE SCALE GENOMIC DNA]</scope>
    <source>
        <strain evidence="1">cv. Chinese Spring</strain>
    </source>
</reference>
<dbReference type="Gramene" id="TraesWEE_scaffold_074253_01G000300.1">
    <property type="protein sequence ID" value="TraesWEE_scaffold_074253_01G000300.1"/>
    <property type="gene ID" value="TraesWEE_scaffold_074253_01G000300"/>
</dbReference>
<reference evidence="1" key="2">
    <citation type="submission" date="2018-10" db="UniProtKB">
        <authorList>
            <consortium name="EnsemblPlants"/>
        </authorList>
    </citation>
    <scope>IDENTIFICATION</scope>
</reference>
<dbReference type="STRING" id="4565.A0A3B6B663"/>
<dbReference type="Proteomes" id="UP000019116">
    <property type="component" value="Chromosome 2A"/>
</dbReference>
<evidence type="ECO:0000313" key="1">
    <source>
        <dbReference type="EnsemblPlants" id="TraesCS2A02G486800.1"/>
    </source>
</evidence>
<dbReference type="Gramene" id="TraesCAD_scaffold_072650_01G000100.1">
    <property type="protein sequence ID" value="TraesCAD_scaffold_072650_01G000100.1"/>
    <property type="gene ID" value="TraesCAD_scaffold_072650_01G000100"/>
</dbReference>